<dbReference type="Proteomes" id="UP001216150">
    <property type="component" value="Unassembled WGS sequence"/>
</dbReference>
<reference evidence="1 2" key="1">
    <citation type="journal article" date="2023" name="IMA Fungus">
        <title>Comparative genomic study of the Penicillium genus elucidates a diverse pangenome and 15 lateral gene transfer events.</title>
        <authorList>
            <person name="Petersen C."/>
            <person name="Sorensen T."/>
            <person name="Nielsen M.R."/>
            <person name="Sondergaard T.E."/>
            <person name="Sorensen J.L."/>
            <person name="Fitzpatrick D.A."/>
            <person name="Frisvad J.C."/>
            <person name="Nielsen K.L."/>
        </authorList>
    </citation>
    <scope>NUCLEOTIDE SEQUENCE [LARGE SCALE GENOMIC DNA]</scope>
    <source>
        <strain evidence="1 2">IBT 29057</strain>
    </source>
</reference>
<sequence>MAGRPMTSVSKCVYNGKTNPTAAIKTCPDTGQLSESNLTVELEDSDTVLFFGTGLQPQYPNSAGDKAMIFIFCTSRYAWTRMDKDWEARRRLMKGKELGM</sequence>
<comment type="caution">
    <text evidence="1">The sequence shown here is derived from an EMBL/GenBank/DDBJ whole genome shotgun (WGS) entry which is preliminary data.</text>
</comment>
<organism evidence="1 2">
    <name type="scientific">Penicillium hetheringtonii</name>
    <dbReference type="NCBI Taxonomy" id="911720"/>
    <lineage>
        <taxon>Eukaryota</taxon>
        <taxon>Fungi</taxon>
        <taxon>Dikarya</taxon>
        <taxon>Ascomycota</taxon>
        <taxon>Pezizomycotina</taxon>
        <taxon>Eurotiomycetes</taxon>
        <taxon>Eurotiomycetidae</taxon>
        <taxon>Eurotiales</taxon>
        <taxon>Aspergillaceae</taxon>
        <taxon>Penicillium</taxon>
    </lineage>
</organism>
<evidence type="ECO:0000313" key="2">
    <source>
        <dbReference type="Proteomes" id="UP001216150"/>
    </source>
</evidence>
<protein>
    <submittedName>
        <fullName evidence="1">Uncharacterized protein</fullName>
    </submittedName>
</protein>
<gene>
    <name evidence="1" type="ORF">N7450_011515</name>
</gene>
<dbReference type="AlphaFoldDB" id="A0AAD6GNQ3"/>
<keyword evidence="2" id="KW-1185">Reference proteome</keyword>
<proteinExistence type="predicted"/>
<name>A0AAD6GNQ3_9EURO</name>
<accession>A0AAD6GNQ3</accession>
<evidence type="ECO:0000313" key="1">
    <source>
        <dbReference type="EMBL" id="KAJ5569029.1"/>
    </source>
</evidence>
<dbReference type="EMBL" id="JAQJAC010000010">
    <property type="protein sequence ID" value="KAJ5569029.1"/>
    <property type="molecule type" value="Genomic_DNA"/>
</dbReference>